<dbReference type="EMBL" id="FOXX01000006">
    <property type="protein sequence ID" value="SFQ66038.1"/>
    <property type="molecule type" value="Genomic_DNA"/>
</dbReference>
<gene>
    <name evidence="2" type="ORF">SAMN02745910_02581</name>
</gene>
<sequence length="64" mass="7129">MNGDFDIIDLVISLLDITVIIFIEDKPLIGIILALLLKIVCKDKLIRILLILLVIVLGEVMGEE</sequence>
<evidence type="ECO:0000313" key="3">
    <source>
        <dbReference type="Proteomes" id="UP000182762"/>
    </source>
</evidence>
<protein>
    <submittedName>
        <fullName evidence="2">Uncharacterized protein</fullName>
    </submittedName>
</protein>
<dbReference type="GeneID" id="93711226"/>
<name>A0A1I6ABE6_9BACI</name>
<evidence type="ECO:0000313" key="2">
    <source>
        <dbReference type="EMBL" id="SFQ66038.1"/>
    </source>
</evidence>
<feature type="transmembrane region" description="Helical" evidence="1">
    <location>
        <begin position="12"/>
        <end position="37"/>
    </location>
</feature>
<dbReference type="RefSeq" id="WP_061805284.1">
    <property type="nucleotide sequence ID" value="NZ_FOXX01000006.1"/>
</dbReference>
<keyword evidence="1" id="KW-0812">Transmembrane</keyword>
<proteinExistence type="predicted"/>
<organism evidence="2 3">
    <name type="scientific">Priestia endophytica DSM 13796</name>
    <dbReference type="NCBI Taxonomy" id="1121089"/>
    <lineage>
        <taxon>Bacteria</taxon>
        <taxon>Bacillati</taxon>
        <taxon>Bacillota</taxon>
        <taxon>Bacilli</taxon>
        <taxon>Bacillales</taxon>
        <taxon>Bacillaceae</taxon>
        <taxon>Priestia</taxon>
    </lineage>
</organism>
<evidence type="ECO:0000256" key="1">
    <source>
        <dbReference type="SAM" id="Phobius"/>
    </source>
</evidence>
<keyword evidence="3" id="KW-1185">Reference proteome</keyword>
<reference evidence="2 3" key="1">
    <citation type="submission" date="2016-10" db="EMBL/GenBank/DDBJ databases">
        <authorList>
            <person name="Varghese N."/>
            <person name="Submissions S."/>
        </authorList>
    </citation>
    <scope>NUCLEOTIDE SEQUENCE [LARGE SCALE GENOMIC DNA]</scope>
    <source>
        <strain evidence="2 3">DSM 13796</strain>
    </source>
</reference>
<keyword evidence="1" id="KW-0472">Membrane</keyword>
<dbReference type="Proteomes" id="UP000182762">
    <property type="component" value="Unassembled WGS sequence"/>
</dbReference>
<feature type="transmembrane region" description="Helical" evidence="1">
    <location>
        <begin position="44"/>
        <end position="62"/>
    </location>
</feature>
<accession>A0A1I6ABE6</accession>
<comment type="caution">
    <text evidence="2">The sequence shown here is derived from an EMBL/GenBank/DDBJ whole genome shotgun (WGS) entry which is preliminary data.</text>
</comment>
<keyword evidence="1" id="KW-1133">Transmembrane helix</keyword>